<dbReference type="Proteomes" id="UP000245639">
    <property type="component" value="Unassembled WGS sequence"/>
</dbReference>
<dbReference type="AlphaFoldDB" id="A0A2U1F8F2"/>
<accession>A0A2U1F8F2</accession>
<organism evidence="1 2">
    <name type="scientific">Actinomycetospora cinnamomea</name>
    <dbReference type="NCBI Taxonomy" id="663609"/>
    <lineage>
        <taxon>Bacteria</taxon>
        <taxon>Bacillati</taxon>
        <taxon>Actinomycetota</taxon>
        <taxon>Actinomycetes</taxon>
        <taxon>Pseudonocardiales</taxon>
        <taxon>Pseudonocardiaceae</taxon>
        <taxon>Actinomycetospora</taxon>
    </lineage>
</organism>
<dbReference type="RefSeq" id="WP_116709163.1">
    <property type="nucleotide sequence ID" value="NZ_QEKW01000008.1"/>
</dbReference>
<protein>
    <submittedName>
        <fullName evidence="1">Uncharacterized protein DUF3618</fullName>
    </submittedName>
</protein>
<dbReference type="EMBL" id="QEKW01000008">
    <property type="protein sequence ID" value="PVZ08436.1"/>
    <property type="molecule type" value="Genomic_DNA"/>
</dbReference>
<reference evidence="1 2" key="1">
    <citation type="submission" date="2018-04" db="EMBL/GenBank/DDBJ databases">
        <title>Genomic Encyclopedia of Type Strains, Phase IV (KMG-IV): sequencing the most valuable type-strain genomes for metagenomic binning, comparative biology and taxonomic classification.</title>
        <authorList>
            <person name="Goeker M."/>
        </authorList>
    </citation>
    <scope>NUCLEOTIDE SEQUENCE [LARGE SCALE GENOMIC DNA]</scope>
    <source>
        <strain evidence="1 2">DSM 45771</strain>
    </source>
</reference>
<name>A0A2U1F8F2_9PSEU</name>
<dbReference type="InterPro" id="IPR022062">
    <property type="entry name" value="DUF3618"/>
</dbReference>
<gene>
    <name evidence="1" type="ORF">C8D89_10828</name>
</gene>
<dbReference type="OrthoDB" id="5196933at2"/>
<evidence type="ECO:0000313" key="1">
    <source>
        <dbReference type="EMBL" id="PVZ08436.1"/>
    </source>
</evidence>
<comment type="caution">
    <text evidence="1">The sequence shown here is derived from an EMBL/GenBank/DDBJ whole genome shotgun (WGS) entry which is preliminary data.</text>
</comment>
<evidence type="ECO:0000313" key="2">
    <source>
        <dbReference type="Proteomes" id="UP000245639"/>
    </source>
</evidence>
<proteinExistence type="predicted"/>
<sequence length="73" mass="8099">MARDTDAIEKDIQQAREALAGALDELSERANPQRLSEQGKEMAAQKWADPRVKYAVYAAGALVGLLILRKLFK</sequence>
<dbReference type="Pfam" id="PF12277">
    <property type="entry name" value="DUF3618"/>
    <property type="match status" value="1"/>
</dbReference>
<keyword evidence="2" id="KW-1185">Reference proteome</keyword>